<sequence length="858" mass="98050">MKYRIILILMFLFVITFDSFAHQAEIDKKNTLTSDTITIGSEPDYPPYCMVDENGNAVGFSVDLFKAAAAAVDLKVNIKIGVWSKIKRDLAEGRLDALPLVGRTPEREEIFDFTMPYLSMHGAVFVREGAKGINSVEDLKNKEIAVMEGDNAEEFVRRENISNKIFTTKTFEEAFRNLASGQYDAVITHRVMGLHLLDKMGLDSVKPLDFQLQNFRQDFCFAVQEGDSALLSRLNEGLSIIIANDTYEKIRLKWFGPTVKASITAEDVARIAIYVFIPLFLIMSVIWIIVLRREVKRRTRSLEEEISRHKNTLDQLRKQKLLLNEMEKISKVGGWEYDVQTGNINWTEGMYNIYALKRDEYDPSDYKKNTDFYYPGYKNQIIQAFTDTLKTGKPYELLAKLKSADNVEKWVRLRGLPEIENGKPVRVYGNLLDVTEMKLINDEIKERGERINLLLNSTAEGIYGIDLEGRCTFCNASALELLGFDNENQVIGKNMHALVHHSMADGSVHPESECKIFQAFNAGKGTHADDEVMWKSDGTSFRAEYFSYPIRQNGEIIGCVVTFWDITQRKEAEEELKNLKDSLEKQVKERTAELRDKVEKLNKSQRAMLYMVEDLNSITAELQEERRKLELSNKELEAFAYSVSHDLRAPLRAINGFSGFLMEDYADKLDEEGKRLLSVIRQNADKMDALIADILNLSRISRAEMSLEEVNMYTLAKSKYDEIATEEEKQAFEFNISKLPPAVGDENLLGQLWQNLIGNALKYSSKSENKRIEIGYRENNDEVIYYIKDEGAGFNPKYKDKLFGVFQRLHKDNEFEGTGVGLAVVQRIVHRHGGEIRAEGEVNKGAAFYFSIPRAKKS</sequence>
<dbReference type="Pfam" id="PF00497">
    <property type="entry name" value="SBP_bac_3"/>
    <property type="match status" value="1"/>
</dbReference>
<dbReference type="Pfam" id="PF08447">
    <property type="entry name" value="PAS_3"/>
    <property type="match status" value="1"/>
</dbReference>
<dbReference type="PANTHER" id="PTHR42878">
    <property type="entry name" value="TWO-COMPONENT HISTIDINE KINASE"/>
    <property type="match status" value="1"/>
</dbReference>
<reference evidence="13 14" key="1">
    <citation type="submission" date="2019-08" db="EMBL/GenBank/DDBJ databases">
        <title>Genomic characterization of a novel candidate phylum (ARYD3) from a high temperature, high salinity tertiary oil reservoir in north central Oklahoma, USA.</title>
        <authorList>
            <person name="Youssef N.H."/>
            <person name="Yadav A."/>
            <person name="Elshahed M.S."/>
        </authorList>
    </citation>
    <scope>NUCLEOTIDE SEQUENCE [LARGE SCALE GENOMIC DNA]</scope>
    <source>
        <strain evidence="13">ARYD1</strain>
    </source>
</reference>
<dbReference type="GO" id="GO:0016020">
    <property type="term" value="C:membrane"/>
    <property type="evidence" value="ECO:0007669"/>
    <property type="project" value="UniProtKB-SubCell"/>
</dbReference>
<feature type="coiled-coil region" evidence="7">
    <location>
        <begin position="566"/>
        <end position="639"/>
    </location>
</feature>
<dbReference type="InterPro" id="IPR050351">
    <property type="entry name" value="BphY/WalK/GraS-like"/>
</dbReference>
<dbReference type="SUPFAM" id="SSF55785">
    <property type="entry name" value="PYP-like sensor domain (PAS domain)"/>
    <property type="match status" value="2"/>
</dbReference>
<evidence type="ECO:0000313" key="14">
    <source>
        <dbReference type="Proteomes" id="UP000323337"/>
    </source>
</evidence>
<dbReference type="Proteomes" id="UP000323337">
    <property type="component" value="Unassembled WGS sequence"/>
</dbReference>
<dbReference type="InterPro" id="IPR001320">
    <property type="entry name" value="Iontro_rcpt_C"/>
</dbReference>
<protein>
    <recommendedName>
        <fullName evidence="2">histidine kinase</fullName>
        <ecNumber evidence="2">2.7.13.3</ecNumber>
    </recommendedName>
</protein>
<accession>A0A5D0MS39</accession>
<dbReference type="Pfam" id="PF00512">
    <property type="entry name" value="HisKA"/>
    <property type="match status" value="1"/>
</dbReference>
<comment type="catalytic activity">
    <reaction evidence="1">
        <text>ATP + protein L-histidine = ADP + protein N-phospho-L-histidine.</text>
        <dbReference type="EC" id="2.7.13.3"/>
    </reaction>
</comment>
<dbReference type="NCBIfam" id="TIGR00229">
    <property type="entry name" value="sensory_box"/>
    <property type="match status" value="1"/>
</dbReference>
<dbReference type="Gene3D" id="3.30.450.20">
    <property type="entry name" value="PAS domain"/>
    <property type="match status" value="2"/>
</dbReference>
<dbReference type="SUPFAM" id="SSF53850">
    <property type="entry name" value="Periplasmic binding protein-like II"/>
    <property type="match status" value="1"/>
</dbReference>
<keyword evidence="3" id="KW-0597">Phosphoprotein</keyword>
<evidence type="ECO:0000259" key="12">
    <source>
        <dbReference type="PROSITE" id="PS50113"/>
    </source>
</evidence>
<proteinExistence type="predicted"/>
<feature type="coiled-coil region" evidence="7">
    <location>
        <begin position="292"/>
        <end position="326"/>
    </location>
</feature>
<dbReference type="GO" id="GO:0015276">
    <property type="term" value="F:ligand-gated monoatomic ion channel activity"/>
    <property type="evidence" value="ECO:0007669"/>
    <property type="project" value="InterPro"/>
</dbReference>
<keyword evidence="6 8" id="KW-0472">Membrane</keyword>
<dbReference type="AlphaFoldDB" id="A0A5D0MS39"/>
<evidence type="ECO:0000259" key="11">
    <source>
        <dbReference type="PROSITE" id="PS50112"/>
    </source>
</evidence>
<feature type="transmembrane region" description="Helical" evidence="8">
    <location>
        <begin position="271"/>
        <end position="291"/>
    </location>
</feature>
<dbReference type="InterPro" id="IPR003594">
    <property type="entry name" value="HATPase_dom"/>
</dbReference>
<dbReference type="InterPro" id="IPR036097">
    <property type="entry name" value="HisK_dim/P_sf"/>
</dbReference>
<feature type="chain" id="PRO_5022712933" description="histidine kinase" evidence="9">
    <location>
        <begin position="22"/>
        <end position="858"/>
    </location>
</feature>
<dbReference type="InterPro" id="IPR036890">
    <property type="entry name" value="HATPase_C_sf"/>
</dbReference>
<dbReference type="InterPro" id="IPR001638">
    <property type="entry name" value="Solute-binding_3/MltF_N"/>
</dbReference>
<evidence type="ECO:0000259" key="10">
    <source>
        <dbReference type="PROSITE" id="PS50109"/>
    </source>
</evidence>
<dbReference type="CDD" id="cd00082">
    <property type="entry name" value="HisKA"/>
    <property type="match status" value="1"/>
</dbReference>
<dbReference type="SMART" id="SM00062">
    <property type="entry name" value="PBPb"/>
    <property type="match status" value="1"/>
</dbReference>
<dbReference type="Gene3D" id="1.10.287.130">
    <property type="match status" value="1"/>
</dbReference>
<dbReference type="InterPro" id="IPR035965">
    <property type="entry name" value="PAS-like_dom_sf"/>
</dbReference>
<dbReference type="PROSITE" id="PS50113">
    <property type="entry name" value="PAC"/>
    <property type="match status" value="1"/>
</dbReference>
<dbReference type="SMART" id="SM00388">
    <property type="entry name" value="HisKA"/>
    <property type="match status" value="1"/>
</dbReference>
<dbReference type="EMBL" id="VSIV01000095">
    <property type="protein sequence ID" value="TYB33849.1"/>
    <property type="molecule type" value="Genomic_DNA"/>
</dbReference>
<feature type="domain" description="PAC" evidence="12">
    <location>
        <begin position="526"/>
        <end position="578"/>
    </location>
</feature>
<keyword evidence="5" id="KW-0418">Kinase</keyword>
<keyword evidence="7" id="KW-0175">Coiled coil</keyword>
<dbReference type="InterPro" id="IPR003661">
    <property type="entry name" value="HisK_dim/P_dom"/>
</dbReference>
<feature type="domain" description="Histidine kinase" evidence="10">
    <location>
        <begin position="642"/>
        <end position="856"/>
    </location>
</feature>
<evidence type="ECO:0000256" key="5">
    <source>
        <dbReference type="ARBA" id="ARBA00022777"/>
    </source>
</evidence>
<dbReference type="PROSITE" id="PS50109">
    <property type="entry name" value="HIS_KIN"/>
    <property type="match status" value="1"/>
</dbReference>
<keyword evidence="8" id="KW-0812">Transmembrane</keyword>
<evidence type="ECO:0000256" key="6">
    <source>
        <dbReference type="ARBA" id="ARBA00023136"/>
    </source>
</evidence>
<name>A0A5D0MS39_FLESI</name>
<dbReference type="Pfam" id="PF13426">
    <property type="entry name" value="PAS_9"/>
    <property type="match status" value="1"/>
</dbReference>
<dbReference type="SMART" id="SM00079">
    <property type="entry name" value="PBPe"/>
    <property type="match status" value="1"/>
</dbReference>
<feature type="domain" description="PAS" evidence="11">
    <location>
        <begin position="447"/>
        <end position="488"/>
    </location>
</feature>
<dbReference type="SUPFAM" id="SSF47384">
    <property type="entry name" value="Homodimeric domain of signal transducing histidine kinase"/>
    <property type="match status" value="1"/>
</dbReference>
<dbReference type="GO" id="GO:0000155">
    <property type="term" value="F:phosphorelay sensor kinase activity"/>
    <property type="evidence" value="ECO:0007669"/>
    <property type="project" value="InterPro"/>
</dbReference>
<organism evidence="13 14">
    <name type="scientific">Flexistipes sinusarabici</name>
    <dbReference type="NCBI Taxonomy" id="2352"/>
    <lineage>
        <taxon>Bacteria</taxon>
        <taxon>Pseudomonadati</taxon>
        <taxon>Deferribacterota</taxon>
        <taxon>Deferribacteres</taxon>
        <taxon>Deferribacterales</taxon>
        <taxon>Flexistipitaceae</taxon>
        <taxon>Flexistipes</taxon>
    </lineage>
</organism>
<evidence type="ECO:0000256" key="2">
    <source>
        <dbReference type="ARBA" id="ARBA00012438"/>
    </source>
</evidence>
<evidence type="ECO:0000313" key="13">
    <source>
        <dbReference type="EMBL" id="TYB33849.1"/>
    </source>
</evidence>
<dbReference type="InterPro" id="IPR000014">
    <property type="entry name" value="PAS"/>
</dbReference>
<evidence type="ECO:0000256" key="9">
    <source>
        <dbReference type="SAM" id="SignalP"/>
    </source>
</evidence>
<dbReference type="InterPro" id="IPR013655">
    <property type="entry name" value="PAS_fold_3"/>
</dbReference>
<dbReference type="InterPro" id="IPR000700">
    <property type="entry name" value="PAS-assoc_C"/>
</dbReference>
<dbReference type="SUPFAM" id="SSF55874">
    <property type="entry name" value="ATPase domain of HSP90 chaperone/DNA topoisomerase II/histidine kinase"/>
    <property type="match status" value="1"/>
</dbReference>
<evidence type="ECO:0000256" key="1">
    <source>
        <dbReference type="ARBA" id="ARBA00000085"/>
    </source>
</evidence>
<evidence type="ECO:0000256" key="7">
    <source>
        <dbReference type="SAM" id="Coils"/>
    </source>
</evidence>
<dbReference type="PANTHER" id="PTHR42878:SF15">
    <property type="entry name" value="BACTERIOPHYTOCHROME"/>
    <property type="match status" value="1"/>
</dbReference>
<evidence type="ECO:0000256" key="8">
    <source>
        <dbReference type="SAM" id="Phobius"/>
    </source>
</evidence>
<dbReference type="Pfam" id="PF02518">
    <property type="entry name" value="HATPase_c"/>
    <property type="match status" value="1"/>
</dbReference>
<feature type="signal peptide" evidence="9">
    <location>
        <begin position="1"/>
        <end position="21"/>
    </location>
</feature>
<dbReference type="GO" id="GO:0030295">
    <property type="term" value="F:protein kinase activator activity"/>
    <property type="evidence" value="ECO:0007669"/>
    <property type="project" value="TreeGrafter"/>
</dbReference>
<keyword evidence="4" id="KW-0808">Transferase</keyword>
<comment type="caution">
    <text evidence="13">The sequence shown here is derived from an EMBL/GenBank/DDBJ whole genome shotgun (WGS) entry which is preliminary data.</text>
</comment>
<keyword evidence="8" id="KW-1133">Transmembrane helix</keyword>
<dbReference type="RefSeq" id="WP_303700644.1">
    <property type="nucleotide sequence ID" value="NZ_VSIV01000095.1"/>
</dbReference>
<dbReference type="GO" id="GO:0007234">
    <property type="term" value="P:osmosensory signaling via phosphorelay pathway"/>
    <property type="evidence" value="ECO:0007669"/>
    <property type="project" value="TreeGrafter"/>
</dbReference>
<dbReference type="CDD" id="cd00130">
    <property type="entry name" value="PAS"/>
    <property type="match status" value="1"/>
</dbReference>
<dbReference type="CDD" id="cd13704">
    <property type="entry name" value="PBP2_HisK"/>
    <property type="match status" value="1"/>
</dbReference>
<dbReference type="Gene3D" id="3.30.565.10">
    <property type="entry name" value="Histidine kinase-like ATPase, C-terminal domain"/>
    <property type="match status" value="1"/>
</dbReference>
<evidence type="ECO:0000256" key="4">
    <source>
        <dbReference type="ARBA" id="ARBA00022679"/>
    </source>
</evidence>
<dbReference type="SMART" id="SM00091">
    <property type="entry name" value="PAS"/>
    <property type="match status" value="1"/>
</dbReference>
<dbReference type="FunFam" id="3.30.565.10:FF:000006">
    <property type="entry name" value="Sensor histidine kinase WalK"/>
    <property type="match status" value="1"/>
</dbReference>
<evidence type="ECO:0000256" key="3">
    <source>
        <dbReference type="ARBA" id="ARBA00022553"/>
    </source>
</evidence>
<dbReference type="InterPro" id="IPR004358">
    <property type="entry name" value="Sig_transdc_His_kin-like_C"/>
</dbReference>
<dbReference type="PROSITE" id="PS50112">
    <property type="entry name" value="PAS"/>
    <property type="match status" value="1"/>
</dbReference>
<dbReference type="EC" id="2.7.13.3" evidence="2"/>
<gene>
    <name evidence="13" type="ORF">FXF49_04160</name>
</gene>
<dbReference type="PRINTS" id="PR00344">
    <property type="entry name" value="BCTRLSENSOR"/>
</dbReference>
<dbReference type="SMART" id="SM00387">
    <property type="entry name" value="HATPase_c"/>
    <property type="match status" value="1"/>
</dbReference>
<keyword evidence="9" id="KW-0732">Signal</keyword>
<dbReference type="Gene3D" id="3.40.190.10">
    <property type="entry name" value="Periplasmic binding protein-like II"/>
    <property type="match status" value="2"/>
</dbReference>
<dbReference type="GO" id="GO:0000156">
    <property type="term" value="F:phosphorelay response regulator activity"/>
    <property type="evidence" value="ECO:0007669"/>
    <property type="project" value="TreeGrafter"/>
</dbReference>
<dbReference type="InterPro" id="IPR005467">
    <property type="entry name" value="His_kinase_dom"/>
</dbReference>